<dbReference type="PANTHER" id="PTHR43818:SF5">
    <property type="entry name" value="OXIDOREDUCTASE FAMILY PROTEIN"/>
    <property type="match status" value="1"/>
</dbReference>
<dbReference type="InterPro" id="IPR036291">
    <property type="entry name" value="NAD(P)-bd_dom_sf"/>
</dbReference>
<dbReference type="InterPro" id="IPR050463">
    <property type="entry name" value="Gfo/Idh/MocA_oxidrdct_glycsds"/>
</dbReference>
<dbReference type="RefSeq" id="WP_206294329.1">
    <property type="nucleotide sequence ID" value="NZ_CP063458.1"/>
</dbReference>
<dbReference type="InterPro" id="IPR000683">
    <property type="entry name" value="Gfo/Idh/MocA-like_OxRdtase_N"/>
</dbReference>
<dbReference type="Gene3D" id="3.40.50.720">
    <property type="entry name" value="NAD(P)-binding Rossmann-like Domain"/>
    <property type="match status" value="1"/>
</dbReference>
<dbReference type="PANTHER" id="PTHR43818">
    <property type="entry name" value="BCDNA.GH03377"/>
    <property type="match status" value="1"/>
</dbReference>
<proteinExistence type="predicted"/>
<evidence type="ECO:0000313" key="2">
    <source>
        <dbReference type="EMBL" id="QOV91173.1"/>
    </source>
</evidence>
<gene>
    <name evidence="2" type="ORF">IPV69_07385</name>
</gene>
<dbReference type="EMBL" id="CP063458">
    <property type="protein sequence ID" value="QOV91173.1"/>
    <property type="molecule type" value="Genomic_DNA"/>
</dbReference>
<feature type="domain" description="Gfo/Idh/MocA-like oxidoreductase N-terminal" evidence="1">
    <location>
        <begin position="44"/>
        <end position="175"/>
    </location>
</feature>
<dbReference type="SUPFAM" id="SSF55347">
    <property type="entry name" value="Glyceraldehyde-3-phosphate dehydrogenase-like, C-terminal domain"/>
    <property type="match status" value="1"/>
</dbReference>
<accession>A0A7M2X0H5</accession>
<dbReference type="Proteomes" id="UP000593765">
    <property type="component" value="Chromosome"/>
</dbReference>
<dbReference type="GO" id="GO:0000166">
    <property type="term" value="F:nucleotide binding"/>
    <property type="evidence" value="ECO:0007669"/>
    <property type="project" value="InterPro"/>
</dbReference>
<dbReference type="InterPro" id="IPR006311">
    <property type="entry name" value="TAT_signal"/>
</dbReference>
<dbReference type="PROSITE" id="PS51318">
    <property type="entry name" value="TAT"/>
    <property type="match status" value="1"/>
</dbReference>
<evidence type="ECO:0000259" key="1">
    <source>
        <dbReference type="Pfam" id="PF01408"/>
    </source>
</evidence>
<organism evidence="2 3">
    <name type="scientific">Humisphaera borealis</name>
    <dbReference type="NCBI Taxonomy" id="2807512"/>
    <lineage>
        <taxon>Bacteria</taxon>
        <taxon>Pseudomonadati</taxon>
        <taxon>Planctomycetota</taxon>
        <taxon>Phycisphaerae</taxon>
        <taxon>Tepidisphaerales</taxon>
        <taxon>Tepidisphaeraceae</taxon>
        <taxon>Humisphaera</taxon>
    </lineage>
</organism>
<name>A0A7M2X0H5_9BACT</name>
<dbReference type="Pfam" id="PF01408">
    <property type="entry name" value="GFO_IDH_MocA"/>
    <property type="match status" value="1"/>
</dbReference>
<reference evidence="2 3" key="1">
    <citation type="submission" date="2020-10" db="EMBL/GenBank/DDBJ databases">
        <title>Wide distribution of Phycisphaera-like planctomycetes from WD2101 soil group in peatlands and genome analysis of the first cultivated representative.</title>
        <authorList>
            <person name="Dedysh S.N."/>
            <person name="Beletsky A.V."/>
            <person name="Ivanova A."/>
            <person name="Kulichevskaya I.S."/>
            <person name="Suzina N.E."/>
            <person name="Philippov D.A."/>
            <person name="Rakitin A.L."/>
            <person name="Mardanov A.V."/>
            <person name="Ravin N.V."/>
        </authorList>
    </citation>
    <scope>NUCLEOTIDE SEQUENCE [LARGE SCALE GENOMIC DNA]</scope>
    <source>
        <strain evidence="2 3">M1803</strain>
    </source>
</reference>
<protein>
    <submittedName>
        <fullName evidence="2">Gfo/Idh/MocA family oxidoreductase</fullName>
    </submittedName>
</protein>
<dbReference type="AlphaFoldDB" id="A0A7M2X0H5"/>
<dbReference type="SUPFAM" id="SSF51735">
    <property type="entry name" value="NAD(P)-binding Rossmann-fold domains"/>
    <property type="match status" value="1"/>
</dbReference>
<dbReference type="Gene3D" id="3.30.360.10">
    <property type="entry name" value="Dihydrodipicolinate Reductase, domain 2"/>
    <property type="match status" value="1"/>
</dbReference>
<sequence>MNINENAQLSRRQLGIKVGQFAVASAVAGMIVPAVHAAGDSNVQIALVGCGGRGTGAAMDALKSKGMNPRLVAMADAFSDRLEGSLKRLNGEGSVADKVKITNDRKFIGWDAYKAALDTLRPGDVAIFATPLAFRATHFAYAIEKKLNVFMEKPLSSDGAQSRRLLKLAEEASAKNLKVGVGLMSRHARHLQELNKRITDGAIGDILLMRGYRMHAPVGSMRSTPKPANMSELEFQVRRFHSFLWASGGCFSDFNIHIIDHLSWMKNAWPVKAIGVGGRHVKAADDGTPYIDQNFDSYGIEYTFADGAKMIFDGRYIDKCPTIYHSFIHGTKGSAIASKSGDCGLPASLFKGQTPDDDNLIWRSTDKTHPYQNEWDDLMEAILQDKPYNEVKRGVEASLVTSMGRMAAHTGLEVTFDQMLNSEHEFAPGIDALTKDSPAPVVADAKGMYPQPQPGTKTREY</sequence>
<dbReference type="KEGG" id="hbs:IPV69_07385"/>
<keyword evidence="3" id="KW-1185">Reference proteome</keyword>
<evidence type="ECO:0000313" key="3">
    <source>
        <dbReference type="Proteomes" id="UP000593765"/>
    </source>
</evidence>